<feature type="region of interest" description="Disordered" evidence="1">
    <location>
        <begin position="1"/>
        <end position="42"/>
    </location>
</feature>
<sequence length="139" mass="15962">MRALRSLSRTQRRSAEGERASSRREIKPLNAGLEGNTRPGPPLCLERQSLLARPRDMASSPQTRHIHARARRWLDGPTRSPPQRLQPARRPPPSLLEDFSPIKDTARAVWLRVVLSWSETRRLYVLQEKKKRDVTAPGF</sequence>
<protein>
    <submittedName>
        <fullName evidence="2">Uncharacterized protein</fullName>
    </submittedName>
</protein>
<name>A0A151N5L6_ALLMI</name>
<evidence type="ECO:0000256" key="1">
    <source>
        <dbReference type="SAM" id="MobiDB-lite"/>
    </source>
</evidence>
<evidence type="ECO:0000313" key="2">
    <source>
        <dbReference type="EMBL" id="KYO32051.1"/>
    </source>
</evidence>
<feature type="compositionally biased region" description="Basic and acidic residues" evidence="1">
    <location>
        <begin position="13"/>
        <end position="27"/>
    </location>
</feature>
<accession>A0A151N5L6</accession>
<reference evidence="2 3" key="1">
    <citation type="journal article" date="2012" name="Genome Biol.">
        <title>Sequencing three crocodilian genomes to illuminate the evolution of archosaurs and amniotes.</title>
        <authorList>
            <person name="St John J.A."/>
            <person name="Braun E.L."/>
            <person name="Isberg S.R."/>
            <person name="Miles L.G."/>
            <person name="Chong A.Y."/>
            <person name="Gongora J."/>
            <person name="Dalzell P."/>
            <person name="Moran C."/>
            <person name="Bed'hom B."/>
            <person name="Abzhanov A."/>
            <person name="Burgess S.C."/>
            <person name="Cooksey A.M."/>
            <person name="Castoe T.A."/>
            <person name="Crawford N.G."/>
            <person name="Densmore L.D."/>
            <person name="Drew J.C."/>
            <person name="Edwards S.V."/>
            <person name="Faircloth B.C."/>
            <person name="Fujita M.K."/>
            <person name="Greenwold M.J."/>
            <person name="Hoffmann F.G."/>
            <person name="Howard J.M."/>
            <person name="Iguchi T."/>
            <person name="Janes D.E."/>
            <person name="Khan S.Y."/>
            <person name="Kohno S."/>
            <person name="de Koning A.J."/>
            <person name="Lance S.L."/>
            <person name="McCarthy F.M."/>
            <person name="McCormack J.E."/>
            <person name="Merchant M.E."/>
            <person name="Peterson D.G."/>
            <person name="Pollock D.D."/>
            <person name="Pourmand N."/>
            <person name="Raney B.J."/>
            <person name="Roessler K.A."/>
            <person name="Sanford J.R."/>
            <person name="Sawyer R.H."/>
            <person name="Schmidt C.J."/>
            <person name="Triplett E.W."/>
            <person name="Tuberville T.D."/>
            <person name="Venegas-Anaya M."/>
            <person name="Howard J.T."/>
            <person name="Jarvis E.D."/>
            <person name="Guillette L.J.Jr."/>
            <person name="Glenn T.C."/>
            <person name="Green R.E."/>
            <person name="Ray D.A."/>
        </authorList>
    </citation>
    <scope>NUCLEOTIDE SEQUENCE [LARGE SCALE GENOMIC DNA]</scope>
    <source>
        <strain evidence="2">KSC_2009_1</strain>
    </source>
</reference>
<proteinExistence type="predicted"/>
<keyword evidence="3" id="KW-1185">Reference proteome</keyword>
<gene>
    <name evidence="2" type="ORF">Y1Q_0007072</name>
</gene>
<organism evidence="2 3">
    <name type="scientific">Alligator mississippiensis</name>
    <name type="common">American alligator</name>
    <dbReference type="NCBI Taxonomy" id="8496"/>
    <lineage>
        <taxon>Eukaryota</taxon>
        <taxon>Metazoa</taxon>
        <taxon>Chordata</taxon>
        <taxon>Craniata</taxon>
        <taxon>Vertebrata</taxon>
        <taxon>Euteleostomi</taxon>
        <taxon>Archelosauria</taxon>
        <taxon>Archosauria</taxon>
        <taxon>Crocodylia</taxon>
        <taxon>Alligatoridae</taxon>
        <taxon>Alligatorinae</taxon>
        <taxon>Alligator</taxon>
    </lineage>
</organism>
<feature type="region of interest" description="Disordered" evidence="1">
    <location>
        <begin position="54"/>
        <end position="99"/>
    </location>
</feature>
<dbReference type="EMBL" id="AKHW03004004">
    <property type="protein sequence ID" value="KYO32051.1"/>
    <property type="molecule type" value="Genomic_DNA"/>
</dbReference>
<comment type="caution">
    <text evidence="2">The sequence shown here is derived from an EMBL/GenBank/DDBJ whole genome shotgun (WGS) entry which is preliminary data.</text>
</comment>
<evidence type="ECO:0000313" key="3">
    <source>
        <dbReference type="Proteomes" id="UP000050525"/>
    </source>
</evidence>
<dbReference type="AlphaFoldDB" id="A0A151N5L6"/>
<dbReference type="Proteomes" id="UP000050525">
    <property type="component" value="Unassembled WGS sequence"/>
</dbReference>